<proteinExistence type="predicted"/>
<protein>
    <submittedName>
        <fullName evidence="1 3">Uncharacterized protein</fullName>
    </submittedName>
</protein>
<accession>A0A183U616</accession>
<gene>
    <name evidence="1" type="ORF">TCNE_LOCUS3937</name>
</gene>
<organism evidence="2 3">
    <name type="scientific">Toxocara canis</name>
    <name type="common">Canine roundworm</name>
    <dbReference type="NCBI Taxonomy" id="6265"/>
    <lineage>
        <taxon>Eukaryota</taxon>
        <taxon>Metazoa</taxon>
        <taxon>Ecdysozoa</taxon>
        <taxon>Nematoda</taxon>
        <taxon>Chromadorea</taxon>
        <taxon>Rhabditida</taxon>
        <taxon>Spirurina</taxon>
        <taxon>Ascaridomorpha</taxon>
        <taxon>Ascaridoidea</taxon>
        <taxon>Toxocaridae</taxon>
        <taxon>Toxocara</taxon>
    </lineage>
</organism>
<name>A0A183U616_TOXCA</name>
<dbReference type="Proteomes" id="UP000050794">
    <property type="component" value="Unassembled WGS sequence"/>
</dbReference>
<evidence type="ECO:0000313" key="1">
    <source>
        <dbReference type="EMBL" id="VDM29654.1"/>
    </source>
</evidence>
<evidence type="ECO:0000313" key="3">
    <source>
        <dbReference type="WBParaSite" id="TCNE_0000393601-mRNA-1"/>
    </source>
</evidence>
<reference evidence="3" key="1">
    <citation type="submission" date="2016-06" db="UniProtKB">
        <authorList>
            <consortium name="WormBaseParasite"/>
        </authorList>
    </citation>
    <scope>IDENTIFICATION</scope>
</reference>
<sequence>MVLIRASGNVGCGGSVRGVVESRGGAFFSGRSSEARMGVPDEVADTVVEKVDVGDIENVSALLIIELIYRIRIPLSR</sequence>
<reference evidence="1 2" key="2">
    <citation type="submission" date="2018-11" db="EMBL/GenBank/DDBJ databases">
        <authorList>
            <consortium name="Pathogen Informatics"/>
        </authorList>
    </citation>
    <scope>NUCLEOTIDE SEQUENCE [LARGE SCALE GENOMIC DNA]</scope>
</reference>
<keyword evidence="2" id="KW-1185">Reference proteome</keyword>
<dbReference type="AlphaFoldDB" id="A0A183U616"/>
<dbReference type="WBParaSite" id="TCNE_0000393601-mRNA-1">
    <property type="protein sequence ID" value="TCNE_0000393601-mRNA-1"/>
    <property type="gene ID" value="TCNE_0000393601"/>
</dbReference>
<evidence type="ECO:0000313" key="2">
    <source>
        <dbReference type="Proteomes" id="UP000050794"/>
    </source>
</evidence>
<dbReference type="EMBL" id="UYWY01005751">
    <property type="protein sequence ID" value="VDM29654.1"/>
    <property type="molecule type" value="Genomic_DNA"/>
</dbReference>